<proteinExistence type="predicted"/>
<evidence type="ECO:0000313" key="1">
    <source>
        <dbReference type="EMBL" id="OTP67642.1"/>
    </source>
</evidence>
<evidence type="ECO:0000313" key="2">
    <source>
        <dbReference type="Proteomes" id="UP000195221"/>
    </source>
</evidence>
<name>A0A242M9R1_CABSO</name>
<dbReference type="Proteomes" id="UP000195221">
    <property type="component" value="Unassembled WGS sequence"/>
</dbReference>
<accession>A0A242M9R1</accession>
<protein>
    <submittedName>
        <fullName evidence="1">Leucine-responsive regulatory protein, regulator for leucine (Or lrp) regulon</fullName>
    </submittedName>
</protein>
<gene>
    <name evidence="1" type="ORF">PAMC26577_36305</name>
</gene>
<comment type="caution">
    <text evidence="1">The sequence shown here is derived from an EMBL/GenBank/DDBJ whole genome shotgun (WGS) entry which is preliminary data.</text>
</comment>
<sequence>MVSTIVLRER</sequence>
<organism evidence="1 2">
    <name type="scientific">Caballeronia sordidicola</name>
    <name type="common">Burkholderia sordidicola</name>
    <dbReference type="NCBI Taxonomy" id="196367"/>
    <lineage>
        <taxon>Bacteria</taxon>
        <taxon>Pseudomonadati</taxon>
        <taxon>Pseudomonadota</taxon>
        <taxon>Betaproteobacteria</taxon>
        <taxon>Burkholderiales</taxon>
        <taxon>Burkholderiaceae</taxon>
        <taxon>Caballeronia</taxon>
    </lineage>
</organism>
<dbReference type="EMBL" id="NBTZ01000152">
    <property type="protein sequence ID" value="OTP67642.1"/>
    <property type="molecule type" value="Genomic_DNA"/>
</dbReference>
<reference evidence="1 2" key="1">
    <citation type="submission" date="2017-03" db="EMBL/GenBank/DDBJ databases">
        <title>Genome analysis of strain PAMC 26577.</title>
        <authorList>
            <person name="Oh H.-M."/>
            <person name="Yang J.-A."/>
        </authorList>
    </citation>
    <scope>NUCLEOTIDE SEQUENCE [LARGE SCALE GENOMIC DNA]</scope>
    <source>
        <strain evidence="1 2">PAMC 26577</strain>
    </source>
</reference>